<keyword evidence="6" id="KW-0539">Nucleus</keyword>
<dbReference type="CTD" id="6754638"/>
<dbReference type="SUPFAM" id="SSF100939">
    <property type="entry name" value="SPOC domain-like"/>
    <property type="match status" value="1"/>
</dbReference>
<organism evidence="8 9">
    <name type="scientific">Trichoplax adhaerens</name>
    <name type="common">Trichoplax reptans</name>
    <dbReference type="NCBI Taxonomy" id="10228"/>
    <lineage>
        <taxon>Eukaryota</taxon>
        <taxon>Metazoa</taxon>
        <taxon>Placozoa</taxon>
        <taxon>Uniplacotomia</taxon>
        <taxon>Trichoplacea</taxon>
        <taxon>Trichoplacidae</taxon>
        <taxon>Trichoplax</taxon>
    </lineage>
</organism>
<dbReference type="KEGG" id="tad:TRIADDRAFT_6458"/>
<dbReference type="OrthoDB" id="6407164at2759"/>
<accession>B3RZU3</accession>
<dbReference type="Gene3D" id="2.40.290.10">
    <property type="match status" value="1"/>
</dbReference>
<gene>
    <name evidence="8" type="ORF">TRIADDRAFT_6458</name>
</gene>
<evidence type="ECO:0000256" key="3">
    <source>
        <dbReference type="ARBA" id="ARBA00023015"/>
    </source>
</evidence>
<dbReference type="RefSeq" id="XP_002113426.1">
    <property type="nucleotide sequence ID" value="XM_002113390.1"/>
</dbReference>
<dbReference type="InterPro" id="IPR010912">
    <property type="entry name" value="SPOC_met"/>
</dbReference>
<feature type="domain" description="SPOC" evidence="7">
    <location>
        <begin position="1"/>
        <end position="148"/>
    </location>
</feature>
<dbReference type="EMBL" id="DS985246">
    <property type="protein sequence ID" value="EDV23900.1"/>
    <property type="molecule type" value="Genomic_DNA"/>
</dbReference>
<evidence type="ECO:0000313" key="8">
    <source>
        <dbReference type="EMBL" id="EDV23900.1"/>
    </source>
</evidence>
<dbReference type="eggNOG" id="KOG0112">
    <property type="taxonomic scope" value="Eukaryota"/>
</dbReference>
<dbReference type="InterPro" id="IPR016194">
    <property type="entry name" value="SPOC-like_C_dom_sf"/>
</dbReference>
<dbReference type="HOGENOM" id="CLU_057047_1_1_1"/>
<comment type="subcellular location">
    <subcellularLocation>
        <location evidence="1">Nucleus</location>
    </subcellularLocation>
</comment>
<dbReference type="InParanoid" id="B3RZU3"/>
<evidence type="ECO:0000256" key="2">
    <source>
        <dbReference type="ARBA" id="ARBA00022884"/>
    </source>
</evidence>
<dbReference type="Pfam" id="PF07744">
    <property type="entry name" value="SPOC"/>
    <property type="match status" value="1"/>
</dbReference>
<evidence type="ECO:0000256" key="5">
    <source>
        <dbReference type="ARBA" id="ARBA00023163"/>
    </source>
</evidence>
<dbReference type="Proteomes" id="UP000009022">
    <property type="component" value="Unassembled WGS sequence"/>
</dbReference>
<evidence type="ECO:0000256" key="1">
    <source>
        <dbReference type="ARBA" id="ARBA00004123"/>
    </source>
</evidence>
<dbReference type="PROSITE" id="PS50917">
    <property type="entry name" value="SPOC"/>
    <property type="match status" value="1"/>
</dbReference>
<name>B3RZU3_TRIAD</name>
<feature type="non-terminal residue" evidence="8">
    <location>
        <position position="148"/>
    </location>
</feature>
<sequence>LQRYPLVWQGVLMLKNDTVVVQMYLLCGSKAIATESLSVHCKDGKISPLKIAQRMKLEASQLENVSKRMQNDKEFCLLLALPCGRDFTEMQKQTHALQASFVSYLQQKEAAGIINITLPGSEKIGYVLHIFPPCDFSNCHLMKNAPDL</sequence>
<dbReference type="GeneID" id="6754638"/>
<dbReference type="PhylomeDB" id="B3RZU3"/>
<keyword evidence="3" id="KW-0805">Transcription regulation</keyword>
<dbReference type="OMA" id="ACEFAND"/>
<keyword evidence="9" id="KW-1185">Reference proteome</keyword>
<evidence type="ECO:0000256" key="4">
    <source>
        <dbReference type="ARBA" id="ARBA00023054"/>
    </source>
</evidence>
<evidence type="ECO:0000256" key="6">
    <source>
        <dbReference type="ARBA" id="ARBA00023242"/>
    </source>
</evidence>
<proteinExistence type="predicted"/>
<keyword evidence="2" id="KW-0694">RNA-binding</keyword>
<keyword evidence="5" id="KW-0804">Transcription</keyword>
<dbReference type="AlphaFoldDB" id="B3RZU3"/>
<dbReference type="GO" id="GO:0003723">
    <property type="term" value="F:RNA binding"/>
    <property type="evidence" value="ECO:0007669"/>
    <property type="project" value="UniProtKB-KW"/>
</dbReference>
<evidence type="ECO:0000313" key="9">
    <source>
        <dbReference type="Proteomes" id="UP000009022"/>
    </source>
</evidence>
<dbReference type="GO" id="GO:0005634">
    <property type="term" value="C:nucleus"/>
    <property type="evidence" value="ECO:0007669"/>
    <property type="project" value="UniProtKB-SubCell"/>
</dbReference>
<dbReference type="InterPro" id="IPR012921">
    <property type="entry name" value="SPOC_C"/>
</dbReference>
<protein>
    <recommendedName>
        <fullName evidence="7">SPOC domain-containing protein</fullName>
    </recommendedName>
</protein>
<feature type="non-terminal residue" evidence="8">
    <location>
        <position position="1"/>
    </location>
</feature>
<dbReference type="CDD" id="cd21543">
    <property type="entry name" value="SPOC_SHARP"/>
    <property type="match status" value="1"/>
</dbReference>
<dbReference type="STRING" id="10228.B3RZU3"/>
<reference evidence="8 9" key="1">
    <citation type="journal article" date="2008" name="Nature">
        <title>The Trichoplax genome and the nature of placozoans.</title>
        <authorList>
            <person name="Srivastava M."/>
            <person name="Begovic E."/>
            <person name="Chapman J."/>
            <person name="Putnam N.H."/>
            <person name="Hellsten U."/>
            <person name="Kawashima T."/>
            <person name="Kuo A."/>
            <person name="Mitros T."/>
            <person name="Salamov A."/>
            <person name="Carpenter M.L."/>
            <person name="Signorovitch A.Y."/>
            <person name="Moreno M.A."/>
            <person name="Kamm K."/>
            <person name="Grimwood J."/>
            <person name="Schmutz J."/>
            <person name="Shapiro H."/>
            <person name="Grigoriev I.V."/>
            <person name="Buss L.W."/>
            <person name="Schierwater B."/>
            <person name="Dellaporta S.L."/>
            <person name="Rokhsar D.S."/>
        </authorList>
    </citation>
    <scope>NUCLEOTIDE SEQUENCE [LARGE SCALE GENOMIC DNA]</scope>
    <source>
        <strain evidence="8 9">Grell-BS-1999</strain>
    </source>
</reference>
<evidence type="ECO:0000259" key="7">
    <source>
        <dbReference type="PROSITE" id="PS50917"/>
    </source>
</evidence>
<dbReference type="FunFam" id="2.40.290.10:FF:000002">
    <property type="entry name" value="Spen family transcriptional repressor"/>
    <property type="match status" value="1"/>
</dbReference>
<keyword evidence="4" id="KW-0175">Coiled coil</keyword>